<dbReference type="Pfam" id="PF01321">
    <property type="entry name" value="Creatinase_N"/>
    <property type="match status" value="1"/>
</dbReference>
<dbReference type="GO" id="GO:0005737">
    <property type="term" value="C:cytoplasm"/>
    <property type="evidence" value="ECO:0007669"/>
    <property type="project" value="UniProtKB-ARBA"/>
</dbReference>
<keyword evidence="7" id="KW-0031">Aminopeptidase</keyword>
<name>A0A2Z2LBT7_9RICK</name>
<dbReference type="InterPro" id="IPR050422">
    <property type="entry name" value="X-Pro_aminopeptidase_P"/>
</dbReference>
<dbReference type="PANTHER" id="PTHR43763:SF6">
    <property type="entry name" value="XAA-PRO AMINOPEPTIDASE 1"/>
    <property type="match status" value="1"/>
</dbReference>
<dbReference type="Gene3D" id="3.90.230.10">
    <property type="entry name" value="Creatinase/methionine aminopeptidase superfamily"/>
    <property type="match status" value="1"/>
</dbReference>
<dbReference type="InterPro" id="IPR029149">
    <property type="entry name" value="Creatin/AminoP/Spt16_N"/>
</dbReference>
<evidence type="ECO:0000259" key="4">
    <source>
        <dbReference type="Pfam" id="PF00557"/>
    </source>
</evidence>
<keyword evidence="2" id="KW-0479">Metal-binding</keyword>
<feature type="domain" description="Creatinase N-terminal" evidence="5">
    <location>
        <begin position="5"/>
        <end position="129"/>
    </location>
</feature>
<evidence type="ECO:0000256" key="3">
    <source>
        <dbReference type="ARBA" id="ARBA00022801"/>
    </source>
</evidence>
<dbReference type="EMBL" id="CP015994">
    <property type="protein sequence ID" value="ASI47785.1"/>
    <property type="molecule type" value="Genomic_DNA"/>
</dbReference>
<dbReference type="KEGG" id="aoh:AOV_02990"/>
<dbReference type="InterPro" id="IPR000587">
    <property type="entry name" value="Creatinase_N"/>
</dbReference>
<evidence type="ECO:0000259" key="6">
    <source>
        <dbReference type="Pfam" id="PF16188"/>
    </source>
</evidence>
<dbReference type="Pfam" id="PF16188">
    <property type="entry name" value="Peptidase_M24_C"/>
    <property type="match status" value="1"/>
</dbReference>
<gene>
    <name evidence="7" type="ORF">AOV_02990</name>
</gene>
<dbReference type="InterPro" id="IPR033740">
    <property type="entry name" value="Pept_M24B"/>
</dbReference>
<dbReference type="FunFam" id="3.90.230.10:FF:000009">
    <property type="entry name" value="xaa-Pro aminopeptidase 2"/>
    <property type="match status" value="1"/>
</dbReference>
<keyword evidence="7" id="KW-0645">Protease</keyword>
<evidence type="ECO:0000256" key="1">
    <source>
        <dbReference type="ARBA" id="ARBA00008766"/>
    </source>
</evidence>
<dbReference type="Pfam" id="PF16189">
    <property type="entry name" value="Creatinase_N_2"/>
    <property type="match status" value="1"/>
</dbReference>
<feature type="domain" description="Peptidase M24" evidence="4">
    <location>
        <begin position="292"/>
        <end position="505"/>
    </location>
</feature>
<accession>A0A2Z2LBT7</accession>
<dbReference type="GO" id="GO:0070006">
    <property type="term" value="F:metalloaminopeptidase activity"/>
    <property type="evidence" value="ECO:0007669"/>
    <property type="project" value="InterPro"/>
</dbReference>
<dbReference type="SUPFAM" id="SSF55920">
    <property type="entry name" value="Creatinase/aminopeptidase"/>
    <property type="match status" value="1"/>
</dbReference>
<dbReference type="Proteomes" id="UP000259762">
    <property type="component" value="Chromosome"/>
</dbReference>
<evidence type="ECO:0000259" key="5">
    <source>
        <dbReference type="Pfam" id="PF01321"/>
    </source>
</evidence>
<dbReference type="OrthoDB" id="9806388at2"/>
<sequence>MDAKLRKLLPLMDEQGLDALLLHHVDEYQSGWVHESRQRVKWLCGFSGSNAFLIICKKGKSQFFTDSRYIVQSALEVDKGSYDVHDFRDLTPFAWLEKHIDEYPVVGYEGELFTLSQVGRYAKFLPKMVPHVMLDKLWKRPMQIHQRIQEHPVEFAGLSSREKRAAISRTLPAKSVMFMTDVDAISWLLNIRNMAFTHTPSVLARAILHSNGSVELFVDEEADQVHISDKDVRVFTMDKLHEALMSAHGIVVDASTVPMSIFDAVRSKVVKVRDDDPCTLPRATKNETEIRGMIKAHIRDGAAMANFLYWLHTELANCREVTELGAALKVREFREAQELFAGESFDAISGFGGDGAIVHYRVNERTNQVLREGGLYLLDSGGQYLDGTTDITRTVAVGTPSREHIERFTDVLKGHIALARAVFPTGTSGGDLDVLARQYLWSKKLNYGHGTGHGVGSFLSVHEGPQAISRGNQVGLLPGMVLSNEPGYYKVGEYGIRIENLMYVEACGKGFCRFQQLTRVPLDKNLIDSKMLSPEEAKYVNDYHNFVYSELAPHVTATVKTWLQTACSPL</sequence>
<feature type="domain" description="Peptidase M24 C-terminal" evidence="6">
    <location>
        <begin position="510"/>
        <end position="570"/>
    </location>
</feature>
<protein>
    <submittedName>
        <fullName evidence="7">Aminopeptidase</fullName>
    </submittedName>
</protein>
<dbReference type="SUPFAM" id="SSF53092">
    <property type="entry name" value="Creatinase/prolidase N-terminal domain"/>
    <property type="match status" value="1"/>
</dbReference>
<dbReference type="RefSeq" id="WP_075139079.1">
    <property type="nucleotide sequence ID" value="NZ_CP015994.1"/>
</dbReference>
<comment type="similarity">
    <text evidence="1">Belongs to the peptidase M24B family.</text>
</comment>
<keyword evidence="8" id="KW-1185">Reference proteome</keyword>
<dbReference type="Pfam" id="PF00557">
    <property type="entry name" value="Peptidase_M24"/>
    <property type="match status" value="1"/>
</dbReference>
<dbReference type="InterPro" id="IPR032416">
    <property type="entry name" value="Peptidase_M24_C"/>
</dbReference>
<proteinExistence type="inferred from homology"/>
<evidence type="ECO:0000313" key="8">
    <source>
        <dbReference type="Proteomes" id="UP000259762"/>
    </source>
</evidence>
<organism evidence="7 8">
    <name type="scientific">Anaplasma ovis str. Haibei</name>
    <dbReference type="NCBI Taxonomy" id="1248439"/>
    <lineage>
        <taxon>Bacteria</taxon>
        <taxon>Pseudomonadati</taxon>
        <taxon>Pseudomonadota</taxon>
        <taxon>Alphaproteobacteria</taxon>
        <taxon>Rickettsiales</taxon>
        <taxon>Anaplasmataceae</taxon>
        <taxon>Anaplasma</taxon>
    </lineage>
</organism>
<dbReference type="AlphaFoldDB" id="A0A2Z2LBT7"/>
<dbReference type="GO" id="GO:0046872">
    <property type="term" value="F:metal ion binding"/>
    <property type="evidence" value="ECO:0007669"/>
    <property type="project" value="UniProtKB-KW"/>
</dbReference>
<evidence type="ECO:0000256" key="2">
    <source>
        <dbReference type="ARBA" id="ARBA00022723"/>
    </source>
</evidence>
<dbReference type="InterPro" id="IPR000994">
    <property type="entry name" value="Pept_M24"/>
</dbReference>
<keyword evidence="3" id="KW-0378">Hydrolase</keyword>
<dbReference type="InterPro" id="IPR036005">
    <property type="entry name" value="Creatinase/aminopeptidase-like"/>
</dbReference>
<evidence type="ECO:0000313" key="7">
    <source>
        <dbReference type="EMBL" id="ASI47785.1"/>
    </source>
</evidence>
<reference evidence="7 8" key="2">
    <citation type="journal article" date="2019" name="BMC Genomics">
        <title>The Anaplasma ovis genome reveals a high proportion of pseudogenes.</title>
        <authorList>
            <person name="Liu Z."/>
            <person name="Peasley A.M."/>
            <person name="Yang J."/>
            <person name="Li Y."/>
            <person name="Guan G."/>
            <person name="Luo J."/>
            <person name="Yin H."/>
            <person name="Brayton K.A."/>
        </authorList>
    </citation>
    <scope>NUCLEOTIDE SEQUENCE [LARGE SCALE GENOMIC DNA]</scope>
    <source>
        <strain evidence="7 8">Haibei</strain>
    </source>
</reference>
<dbReference type="Gene3D" id="3.40.350.10">
    <property type="entry name" value="Creatinase/prolidase N-terminal domain"/>
    <property type="match status" value="2"/>
</dbReference>
<dbReference type="PANTHER" id="PTHR43763">
    <property type="entry name" value="XAA-PRO AMINOPEPTIDASE 1"/>
    <property type="match status" value="1"/>
</dbReference>
<dbReference type="CDD" id="cd01085">
    <property type="entry name" value="APP"/>
    <property type="match status" value="1"/>
</dbReference>
<reference evidence="8" key="1">
    <citation type="submission" date="2018-06" db="EMBL/GenBank/DDBJ databases">
        <title>The Anaplasma ovis genome reveals a high proportion of pseudogenes.</title>
        <authorList>
            <person name="Liu Z."/>
            <person name="Peasley A.M."/>
            <person name="Yang J."/>
            <person name="Li Y."/>
            <person name="Guan G."/>
            <person name="Luo J."/>
            <person name="Yin H."/>
            <person name="Brayton K.A."/>
        </authorList>
    </citation>
    <scope>NUCLEOTIDE SEQUENCE [LARGE SCALE GENOMIC DNA]</scope>
    <source>
        <strain evidence="8">Haibei</strain>
    </source>
</reference>